<evidence type="ECO:0000313" key="2">
    <source>
        <dbReference type="Proteomes" id="UP001153331"/>
    </source>
</evidence>
<proteinExistence type="predicted"/>
<gene>
    <name evidence="1" type="ORF">OPT61_g4773</name>
</gene>
<sequence length="363" mass="40941">MHAASGSIFHGFAGQRLARLNFNHGSRSKDDDLGRWNRTRAALERCMLLISDLQLITGLAIITSGFAQLRCGISAYHWKRVVQLTWFSSITHLCCLTFLRDFLYANRSAQLWRVPGMLALIIMLVTALGFTAHFAFNDPDAMLISRPRPHDYAICFLNHHEILSSFEINQTLPEVNSRRVIPWAFSEFKTSRDRVICSTVLLALGALNRVWRLYDAPSIIYSSLRTWLGQKLVAWLETLYSDRSSPSWGTVLVYCPILALVLGLHAVLDIFTSKFFEVWWLLVSFTWGASNLWPLRITVHESGIREWTFGQMIAILILVAPAVTLAESFLGSKSPNPSQNDYILTSATQVPNPIILNISTIAA</sequence>
<keyword evidence="2" id="KW-1185">Reference proteome</keyword>
<name>A0ACC2ICY9_9PLEO</name>
<organism evidence="1 2">
    <name type="scientific">Boeremia exigua</name>
    <dbReference type="NCBI Taxonomy" id="749465"/>
    <lineage>
        <taxon>Eukaryota</taxon>
        <taxon>Fungi</taxon>
        <taxon>Dikarya</taxon>
        <taxon>Ascomycota</taxon>
        <taxon>Pezizomycotina</taxon>
        <taxon>Dothideomycetes</taxon>
        <taxon>Pleosporomycetidae</taxon>
        <taxon>Pleosporales</taxon>
        <taxon>Pleosporineae</taxon>
        <taxon>Didymellaceae</taxon>
        <taxon>Boeremia</taxon>
    </lineage>
</organism>
<accession>A0ACC2ICY9</accession>
<protein>
    <submittedName>
        <fullName evidence="1">Uncharacterized protein</fullName>
    </submittedName>
</protein>
<comment type="caution">
    <text evidence="1">The sequence shown here is derived from an EMBL/GenBank/DDBJ whole genome shotgun (WGS) entry which is preliminary data.</text>
</comment>
<dbReference type="EMBL" id="JAPHNI010000282">
    <property type="protein sequence ID" value="KAJ8112997.1"/>
    <property type="molecule type" value="Genomic_DNA"/>
</dbReference>
<dbReference type="Proteomes" id="UP001153331">
    <property type="component" value="Unassembled WGS sequence"/>
</dbReference>
<reference evidence="1" key="1">
    <citation type="submission" date="2022-11" db="EMBL/GenBank/DDBJ databases">
        <title>Genome Sequence of Boeremia exigua.</title>
        <authorList>
            <person name="Buettner E."/>
        </authorList>
    </citation>
    <scope>NUCLEOTIDE SEQUENCE</scope>
    <source>
        <strain evidence="1">CU02</strain>
    </source>
</reference>
<evidence type="ECO:0000313" key="1">
    <source>
        <dbReference type="EMBL" id="KAJ8112997.1"/>
    </source>
</evidence>